<dbReference type="RefSeq" id="WP_076380522.1">
    <property type="nucleotide sequence ID" value="NZ_AP017422.1"/>
</dbReference>
<dbReference type="KEGG" id="fln:FLA_2285"/>
<evidence type="ECO:0000313" key="1">
    <source>
        <dbReference type="EMBL" id="SIT25569.1"/>
    </source>
</evidence>
<accession>A0A173MFK6</accession>
<sequence>MQLTISGYSTALFATWYFVEELGLLFDAGDGVSAALLQKSRKINHVFVSHADRDHLTGLVQLNQLNARPGYPVVYYPKNCASFPALDSFAQKFDPHVAGTVWQPLTVPAEIPIKDDIVVVPVINGHVPATPGTIKSLSYQVFQLKQKLKPEYIHLPGQEIKKLMETLGKETLTTEIRTPLVHYSGDTPVEDWDRWNNAAILIHEATFIDGDEPHKVNTHKHKHSTLNEVLEMVANIRVEKLVLGHFSSRYSAEHIDDAIRRLCRHYQVRIPVYRLLPGQTHFNILNGSPLNS</sequence>
<evidence type="ECO:0000313" key="2">
    <source>
        <dbReference type="Proteomes" id="UP000186917"/>
    </source>
</evidence>
<dbReference type="SUPFAM" id="SSF56281">
    <property type="entry name" value="Metallo-hydrolase/oxidoreductase"/>
    <property type="match status" value="1"/>
</dbReference>
<dbReference type="EMBL" id="FTOR01000006">
    <property type="protein sequence ID" value="SIT25569.1"/>
    <property type="molecule type" value="Genomic_DNA"/>
</dbReference>
<protein>
    <submittedName>
        <fullName evidence="1">RNAse Z</fullName>
    </submittedName>
</protein>
<dbReference type="OrthoDB" id="928739at2"/>
<name>A0A173MFK6_9BACT</name>
<dbReference type="Proteomes" id="UP000186917">
    <property type="component" value="Unassembled WGS sequence"/>
</dbReference>
<dbReference type="STRING" id="477680.SAMN05421788_106335"/>
<proteinExistence type="predicted"/>
<dbReference type="PANTHER" id="PTHR46504">
    <property type="entry name" value="TRNASE Z TRZ1"/>
    <property type="match status" value="1"/>
</dbReference>
<gene>
    <name evidence="1" type="ORF">SAMN05421788_106335</name>
</gene>
<reference evidence="2" key="1">
    <citation type="submission" date="2017-01" db="EMBL/GenBank/DDBJ databases">
        <authorList>
            <person name="Varghese N."/>
            <person name="Submissions S."/>
        </authorList>
    </citation>
    <scope>NUCLEOTIDE SEQUENCE [LARGE SCALE GENOMIC DNA]</scope>
    <source>
        <strain evidence="2">DSM 21054</strain>
    </source>
</reference>
<organism evidence="1 2">
    <name type="scientific">Filimonas lacunae</name>
    <dbReference type="NCBI Taxonomy" id="477680"/>
    <lineage>
        <taxon>Bacteria</taxon>
        <taxon>Pseudomonadati</taxon>
        <taxon>Bacteroidota</taxon>
        <taxon>Chitinophagia</taxon>
        <taxon>Chitinophagales</taxon>
        <taxon>Chitinophagaceae</taxon>
        <taxon>Filimonas</taxon>
    </lineage>
</organism>
<keyword evidence="2" id="KW-1185">Reference proteome</keyword>
<dbReference type="PANTHER" id="PTHR46504:SF2">
    <property type="entry name" value="TRNASE Z TRZ1"/>
    <property type="match status" value="1"/>
</dbReference>
<dbReference type="AlphaFoldDB" id="A0A173MFK6"/>
<dbReference type="Gene3D" id="3.60.15.10">
    <property type="entry name" value="Ribonuclease Z/Hydroxyacylglutathione hydrolase-like"/>
    <property type="match status" value="1"/>
</dbReference>
<dbReference type="InterPro" id="IPR036866">
    <property type="entry name" value="RibonucZ/Hydroxyglut_hydro"/>
</dbReference>